<dbReference type="PANTHER" id="PTHR33402:SF22">
    <property type="entry name" value="VQ MOTIF-CONTAINING PROTEIN 31"/>
    <property type="match status" value="1"/>
</dbReference>
<evidence type="ECO:0000313" key="1">
    <source>
        <dbReference type="EMBL" id="KAK8484104.1"/>
    </source>
</evidence>
<keyword evidence="2" id="KW-1185">Reference proteome</keyword>
<protein>
    <submittedName>
        <fullName evidence="1">Uncharacterized protein</fullName>
    </submittedName>
</protein>
<dbReference type="InterPro" id="IPR039611">
    <property type="entry name" value="VQ_4/11/13/19/31/33"/>
</dbReference>
<sequence>MCKRLIPCRLKGCLKRGGNNGKICKPGCNHLQTLDHICANRLQQIVQRLTGPSESDPTQAAPTKGRGLKRPILKFHERRQNMMRPRLEIVKPPLSFKPATSPGRSGSSNLLTSLVGTPSSILSKLTLQEGEMLEELAKSALDREEEEKAMRERRFYLHPSPQSRAGRTEPNYLLCFLLHLLEHTTKHDSTFCLERIIRSTCSIKLDYWSADRVPT</sequence>
<accession>A0ABR1ZTR1</accession>
<comment type="caution">
    <text evidence="1">The sequence shown here is derived from an EMBL/GenBank/DDBJ whole genome shotgun (WGS) entry which is preliminary data.</text>
</comment>
<proteinExistence type="predicted"/>
<gene>
    <name evidence="1" type="ORF">V6N11_027706</name>
</gene>
<name>A0ABR1ZTR1_9ROSI</name>
<reference evidence="1 2" key="1">
    <citation type="journal article" date="2024" name="G3 (Bethesda)">
        <title>Genome assembly of Hibiscus sabdariffa L. provides insights into metabolisms of medicinal natural products.</title>
        <authorList>
            <person name="Kim T."/>
        </authorList>
    </citation>
    <scope>NUCLEOTIDE SEQUENCE [LARGE SCALE GENOMIC DNA]</scope>
    <source>
        <strain evidence="1">TK-2024</strain>
        <tissue evidence="1">Old leaves</tissue>
    </source>
</reference>
<organism evidence="1 2">
    <name type="scientific">Hibiscus sabdariffa</name>
    <name type="common">roselle</name>
    <dbReference type="NCBI Taxonomy" id="183260"/>
    <lineage>
        <taxon>Eukaryota</taxon>
        <taxon>Viridiplantae</taxon>
        <taxon>Streptophyta</taxon>
        <taxon>Embryophyta</taxon>
        <taxon>Tracheophyta</taxon>
        <taxon>Spermatophyta</taxon>
        <taxon>Magnoliopsida</taxon>
        <taxon>eudicotyledons</taxon>
        <taxon>Gunneridae</taxon>
        <taxon>Pentapetalae</taxon>
        <taxon>rosids</taxon>
        <taxon>malvids</taxon>
        <taxon>Malvales</taxon>
        <taxon>Malvaceae</taxon>
        <taxon>Malvoideae</taxon>
        <taxon>Hibiscus</taxon>
    </lineage>
</organism>
<evidence type="ECO:0000313" key="2">
    <source>
        <dbReference type="Proteomes" id="UP001396334"/>
    </source>
</evidence>
<dbReference type="PANTHER" id="PTHR33402">
    <property type="entry name" value="VQ MOTIF-CONTAINING PROTEIN 11-LIKE"/>
    <property type="match status" value="1"/>
</dbReference>
<dbReference type="Proteomes" id="UP001396334">
    <property type="component" value="Unassembled WGS sequence"/>
</dbReference>
<dbReference type="EMBL" id="JBBPBN010000605">
    <property type="protein sequence ID" value="KAK8484104.1"/>
    <property type="molecule type" value="Genomic_DNA"/>
</dbReference>